<dbReference type="FunFam" id="1.20.140.10:FF:000010">
    <property type="entry name" value="Acyl-coenzyme A oxidase"/>
    <property type="match status" value="1"/>
</dbReference>
<evidence type="ECO:0000313" key="17">
    <source>
        <dbReference type="EMBL" id="VDM36952.1"/>
    </source>
</evidence>
<feature type="active site" description="Proton acceptor" evidence="12">
    <location>
        <position position="441"/>
    </location>
</feature>
<comment type="pathway">
    <text evidence="3">Lipid metabolism.</text>
</comment>
<dbReference type="PIRSF" id="PIRSF000168">
    <property type="entry name" value="Acyl-CoA_oxidase"/>
    <property type="match status" value="1"/>
</dbReference>
<feature type="domain" description="Acyl-CoA oxidase C-alpha1" evidence="15">
    <location>
        <begin position="293"/>
        <end position="454"/>
    </location>
</feature>
<evidence type="ECO:0000313" key="16">
    <source>
        <dbReference type="EMBL" id="KHN86700.1"/>
    </source>
</evidence>
<name>A0A0B2W0I3_TOXCA</name>
<dbReference type="EMBL" id="UYWY01019386">
    <property type="protein sequence ID" value="VDM36952.1"/>
    <property type="molecule type" value="Genomic_DNA"/>
</dbReference>
<dbReference type="SUPFAM" id="SSF56645">
    <property type="entry name" value="Acyl-CoA dehydrogenase NM domain-like"/>
    <property type="match status" value="1"/>
</dbReference>
<dbReference type="InterPro" id="IPR055060">
    <property type="entry name" value="ACOX_C_alpha1"/>
</dbReference>
<evidence type="ECO:0000256" key="7">
    <source>
        <dbReference type="ARBA" id="ARBA00022832"/>
    </source>
</evidence>
<evidence type="ECO:0000256" key="2">
    <source>
        <dbReference type="ARBA" id="ARBA00004275"/>
    </source>
</evidence>
<evidence type="ECO:0000259" key="15">
    <source>
        <dbReference type="Pfam" id="PF22924"/>
    </source>
</evidence>
<dbReference type="Pfam" id="PF01756">
    <property type="entry name" value="ACOX"/>
    <property type="match status" value="1"/>
</dbReference>
<evidence type="ECO:0000256" key="11">
    <source>
        <dbReference type="PIRNR" id="PIRNR000168"/>
    </source>
</evidence>
<dbReference type="Proteomes" id="UP000031036">
    <property type="component" value="Unassembled WGS sequence"/>
</dbReference>
<keyword evidence="18" id="KW-1185">Reference proteome</keyword>
<dbReference type="EMBL" id="JPKZ01000530">
    <property type="protein sequence ID" value="KHN86700.1"/>
    <property type="molecule type" value="Genomic_DNA"/>
</dbReference>
<comment type="subcellular location">
    <subcellularLocation>
        <location evidence="2">Peroxisome</location>
    </subcellularLocation>
</comment>
<evidence type="ECO:0000259" key="14">
    <source>
        <dbReference type="Pfam" id="PF01756"/>
    </source>
</evidence>
<keyword evidence="7" id="KW-0276">Fatty acid metabolism</keyword>
<dbReference type="GO" id="GO:0055088">
    <property type="term" value="P:lipid homeostasis"/>
    <property type="evidence" value="ECO:0007669"/>
    <property type="project" value="TreeGrafter"/>
</dbReference>
<dbReference type="GO" id="GO:0033540">
    <property type="term" value="P:fatty acid beta-oxidation using acyl-CoA oxidase"/>
    <property type="evidence" value="ECO:0007669"/>
    <property type="project" value="TreeGrafter"/>
</dbReference>
<reference evidence="17" key="2">
    <citation type="submission" date="2018-11" db="EMBL/GenBank/DDBJ databases">
        <authorList>
            <consortium name="Pathogen Informatics"/>
        </authorList>
    </citation>
    <scope>NUCLEOTIDE SEQUENCE [LARGE SCALE GENOMIC DNA]</scope>
</reference>
<organism evidence="16 18">
    <name type="scientific">Toxocara canis</name>
    <name type="common">Canine roundworm</name>
    <dbReference type="NCBI Taxonomy" id="6265"/>
    <lineage>
        <taxon>Eukaryota</taxon>
        <taxon>Metazoa</taxon>
        <taxon>Ecdysozoa</taxon>
        <taxon>Nematoda</taxon>
        <taxon>Chromadorea</taxon>
        <taxon>Rhabditida</taxon>
        <taxon>Spirurina</taxon>
        <taxon>Ascaridomorpha</taxon>
        <taxon>Ascaridoidea</taxon>
        <taxon>Toxocaridae</taxon>
        <taxon>Toxocara</taxon>
    </lineage>
</organism>
<dbReference type="OrthoDB" id="538336at2759"/>
<dbReference type="GO" id="GO:0071949">
    <property type="term" value="F:FAD binding"/>
    <property type="evidence" value="ECO:0007669"/>
    <property type="project" value="InterPro"/>
</dbReference>
<protein>
    <recommendedName>
        <fullName evidence="11">Acyl-coenzyme A oxidase</fullName>
    </recommendedName>
</protein>
<evidence type="ECO:0000256" key="10">
    <source>
        <dbReference type="ARBA" id="ARBA00023140"/>
    </source>
</evidence>
<reference evidence="16 18" key="1">
    <citation type="submission" date="2014-11" db="EMBL/GenBank/DDBJ databases">
        <title>Genetic blueprint of the zoonotic pathogen Toxocara canis.</title>
        <authorList>
            <person name="Zhu X.-Q."/>
            <person name="Korhonen P.K."/>
            <person name="Cai H."/>
            <person name="Young N.D."/>
            <person name="Nejsum P."/>
            <person name="von Samson-Himmelstjerna G."/>
            <person name="Boag P.R."/>
            <person name="Tan P."/>
            <person name="Li Q."/>
            <person name="Min J."/>
            <person name="Yang Y."/>
            <person name="Wang X."/>
            <person name="Fang X."/>
            <person name="Hall R.S."/>
            <person name="Hofmann A."/>
            <person name="Sternberg P.W."/>
            <person name="Jex A.R."/>
            <person name="Gasser R.B."/>
        </authorList>
    </citation>
    <scope>NUCLEOTIDE SEQUENCE [LARGE SCALE GENOMIC DNA]</scope>
    <source>
        <strain evidence="16">PN_DK_2014</strain>
    </source>
</reference>
<keyword evidence="10" id="KW-0576">Peroxisome</keyword>
<proteinExistence type="inferred from homology"/>
<evidence type="ECO:0000256" key="6">
    <source>
        <dbReference type="ARBA" id="ARBA00022827"/>
    </source>
</evidence>
<keyword evidence="6 11" id="KW-0274">FAD</keyword>
<dbReference type="InterPro" id="IPR036250">
    <property type="entry name" value="AcylCo_DH-like_C"/>
</dbReference>
<dbReference type="InterPro" id="IPR012258">
    <property type="entry name" value="Acyl-CoA_oxidase"/>
</dbReference>
<dbReference type="InterPro" id="IPR009100">
    <property type="entry name" value="AcylCoA_DH/oxidase_NM_dom_sf"/>
</dbReference>
<dbReference type="Gene3D" id="2.40.110.10">
    <property type="entry name" value="Butyryl-CoA Dehydrogenase, subunit A, domain 2"/>
    <property type="match status" value="1"/>
</dbReference>
<dbReference type="GO" id="GO:0005777">
    <property type="term" value="C:peroxisome"/>
    <property type="evidence" value="ECO:0007669"/>
    <property type="project" value="UniProtKB-SubCell"/>
</dbReference>
<evidence type="ECO:0000256" key="5">
    <source>
        <dbReference type="ARBA" id="ARBA00022630"/>
    </source>
</evidence>
<dbReference type="PANTHER" id="PTHR10909:SF390">
    <property type="entry name" value="PEROXISOMAL ACYL-COENZYME A OXIDASE 3"/>
    <property type="match status" value="1"/>
</dbReference>
<dbReference type="STRING" id="6265.A0A0B2W0I3"/>
<dbReference type="FunFam" id="2.40.110.10:FF:000040">
    <property type="entry name" value="Acyl-coenzyme A oxidase"/>
    <property type="match status" value="1"/>
</dbReference>
<accession>A0A0B2W0I3</accession>
<keyword evidence="5 11" id="KW-0285">Flavoprotein</keyword>
<evidence type="ECO:0000256" key="1">
    <source>
        <dbReference type="ARBA" id="ARBA00001974"/>
    </source>
</evidence>
<comment type="cofactor">
    <cofactor evidence="1">
        <name>FAD</name>
        <dbReference type="ChEBI" id="CHEBI:57692"/>
    </cofactor>
</comment>
<evidence type="ECO:0000256" key="3">
    <source>
        <dbReference type="ARBA" id="ARBA00005189"/>
    </source>
</evidence>
<dbReference type="AlphaFoldDB" id="A0A0B2W0I3"/>
<dbReference type="Gene3D" id="1.20.140.10">
    <property type="entry name" value="Butyryl-CoA Dehydrogenase, subunit A, domain 3"/>
    <property type="match status" value="2"/>
</dbReference>
<dbReference type="SUPFAM" id="SSF47203">
    <property type="entry name" value="Acyl-CoA dehydrogenase C-terminal domain-like"/>
    <property type="match status" value="2"/>
</dbReference>
<keyword evidence="9" id="KW-0443">Lipid metabolism</keyword>
<feature type="binding site" evidence="13">
    <location>
        <position position="151"/>
    </location>
    <ligand>
        <name>FAD</name>
        <dbReference type="ChEBI" id="CHEBI:57692"/>
    </ligand>
</feature>
<evidence type="ECO:0000256" key="4">
    <source>
        <dbReference type="ARBA" id="ARBA00006288"/>
    </source>
</evidence>
<dbReference type="InterPro" id="IPR046373">
    <property type="entry name" value="Acyl-CoA_Oxase/DH_mid-dom_sf"/>
</dbReference>
<comment type="similarity">
    <text evidence="4 11">Belongs to the acyl-CoA oxidase family.</text>
</comment>
<feature type="domain" description="Acyl-CoA oxidase C-terminal" evidence="14">
    <location>
        <begin position="494"/>
        <end position="654"/>
    </location>
</feature>
<keyword evidence="8" id="KW-0560">Oxidoreductase</keyword>
<dbReference type="GO" id="GO:0005504">
    <property type="term" value="F:fatty acid binding"/>
    <property type="evidence" value="ECO:0007669"/>
    <property type="project" value="TreeGrafter"/>
</dbReference>
<sequence length="671" mass="74991">MELLNAEFPDGPLTPYRAKATFDWRELKVFLEGEDSIRFKHRIYKALSMDPLFHRDWRSLSLRESREINYHRWKRIQEYAFLDSHQSLQSNVDRMSDLCSVLEAYDQGLAARYSLSSVVFLSCVLMIGTQRHLPIVEQCLNNKIVGCLCLTELSHGSNTKSIRTECHFNNGEFIMQTPDEEAVKCWAGNLSHSATHAVVFAQLYVEGACKGVHAFCIQVRNISSMRPLLGITIGDMGEKTGVWNGVENGWMRFNSHRIPLSALLNRFADVTSDGIYITTSKDSRQRHSATVGVLALGRVGIVGKGALAAQLAAVIAIRYSAIRKQSGPKGKDELPILEYPMQQHRLFPIISTAIALSIFHRQFHRLFYECLFSKAAGNKSVETAAVGREIHALSSATKALATFAGVKCLSEARLACGGHGFLKCSRLNDLRDDFDPSQTFEGENNVLLQQASATILSILDGKHPSPDTPFGSFCFLRRPPSAFIAWHDDIVTDVEKAYEWLVFHLASHVHRTVAKNEEVGMGRLEARSNAQFEYCRSLAMAYGELTVISWFHQAALRSPHSIRNVLRCLSTIYALSTLEKHIATFYIGGYCSGAEWGRMMRESLFEAEATLKCDAVAICDAIAPPDFVLHSALGMSDGRVYEHLSKEFEKNIAPPPPWCTELAAFLLESKL</sequence>
<dbReference type="FunFam" id="1.20.140.10:FF:000007">
    <property type="entry name" value="Acyl-coenzyme A oxidase"/>
    <property type="match status" value="1"/>
</dbReference>
<dbReference type="PANTHER" id="PTHR10909">
    <property type="entry name" value="ELECTRON TRANSPORT OXIDOREDUCTASE"/>
    <property type="match status" value="1"/>
</dbReference>
<dbReference type="InterPro" id="IPR002655">
    <property type="entry name" value="Acyl-CoA_oxidase_C"/>
</dbReference>
<gene>
    <name evidence="16" type="primary">ACOX3</name>
    <name evidence="16" type="ORF">Tcan_03038</name>
    <name evidence="17" type="ORF">TCNE_LOCUS5730</name>
</gene>
<dbReference type="OMA" id="SINKRFA"/>
<evidence type="ECO:0000256" key="8">
    <source>
        <dbReference type="ARBA" id="ARBA00023002"/>
    </source>
</evidence>
<evidence type="ECO:0000256" key="12">
    <source>
        <dbReference type="PIRSR" id="PIRSR000168-1"/>
    </source>
</evidence>
<feature type="binding site" evidence="13">
    <location>
        <position position="188"/>
    </location>
    <ligand>
        <name>FAD</name>
        <dbReference type="ChEBI" id="CHEBI:57692"/>
    </ligand>
</feature>
<evidence type="ECO:0000313" key="18">
    <source>
        <dbReference type="Proteomes" id="UP000031036"/>
    </source>
</evidence>
<dbReference type="Pfam" id="PF22924">
    <property type="entry name" value="ACOX_C_alpha1"/>
    <property type="match status" value="1"/>
</dbReference>
<dbReference type="GO" id="GO:0016402">
    <property type="term" value="F:pristanoyl-CoA oxidase activity"/>
    <property type="evidence" value="ECO:0007669"/>
    <property type="project" value="TreeGrafter"/>
</dbReference>
<evidence type="ECO:0000256" key="13">
    <source>
        <dbReference type="PIRSR" id="PIRSR000168-2"/>
    </source>
</evidence>
<evidence type="ECO:0000256" key="9">
    <source>
        <dbReference type="ARBA" id="ARBA00023098"/>
    </source>
</evidence>